<name>A0A0D9QL01_PLAFR</name>
<evidence type="ECO:0000256" key="2">
    <source>
        <dbReference type="ARBA" id="ARBA00022602"/>
    </source>
</evidence>
<dbReference type="SUPFAM" id="SSF48439">
    <property type="entry name" value="Protein prenylyltransferase"/>
    <property type="match status" value="1"/>
</dbReference>
<organism evidence="8 9">
    <name type="scientific">Plasmodium fragile</name>
    <dbReference type="NCBI Taxonomy" id="5857"/>
    <lineage>
        <taxon>Eukaryota</taxon>
        <taxon>Sar</taxon>
        <taxon>Alveolata</taxon>
        <taxon>Apicomplexa</taxon>
        <taxon>Aconoidasida</taxon>
        <taxon>Haemosporida</taxon>
        <taxon>Plasmodiidae</taxon>
        <taxon>Plasmodium</taxon>
        <taxon>Plasmodium (Plasmodium)</taxon>
    </lineage>
</organism>
<dbReference type="SUPFAM" id="SSF52075">
    <property type="entry name" value="Outer arm dynein light chain 1"/>
    <property type="match status" value="1"/>
</dbReference>
<keyword evidence="3 6" id="KW-0808">Transferase</keyword>
<dbReference type="GO" id="GO:0097354">
    <property type="term" value="P:prenylation"/>
    <property type="evidence" value="ECO:0007669"/>
    <property type="project" value="UniProtKB-UniRule"/>
</dbReference>
<dbReference type="GO" id="GO:0005968">
    <property type="term" value="C:Rab-protein geranylgeranyltransferase complex"/>
    <property type="evidence" value="ECO:0007669"/>
    <property type="project" value="TreeGrafter"/>
</dbReference>
<accession>A0A0D9QL01</accession>
<dbReference type="EMBL" id="KQ001670">
    <property type="protein sequence ID" value="KJP87730.1"/>
    <property type="molecule type" value="Genomic_DNA"/>
</dbReference>
<dbReference type="InterPro" id="IPR002088">
    <property type="entry name" value="Prenyl_trans_a"/>
</dbReference>
<evidence type="ECO:0000313" key="8">
    <source>
        <dbReference type="EMBL" id="KJP87730.1"/>
    </source>
</evidence>
<keyword evidence="2 6" id="KW-0637">Prenyltransferase</keyword>
<dbReference type="OMA" id="WEFYRWF"/>
<dbReference type="PROSITE" id="PS51450">
    <property type="entry name" value="LRR"/>
    <property type="match status" value="1"/>
</dbReference>
<evidence type="ECO:0000313" key="9">
    <source>
        <dbReference type="Proteomes" id="UP000054561"/>
    </source>
</evidence>
<dbReference type="PROSITE" id="PS51147">
    <property type="entry name" value="PFTA"/>
    <property type="match status" value="2"/>
</dbReference>
<proteinExistence type="inferred from homology"/>
<dbReference type="EC" id="2.5.1.60" evidence="6"/>
<evidence type="ECO:0000256" key="6">
    <source>
        <dbReference type="RuleBase" id="RU367120"/>
    </source>
</evidence>
<dbReference type="RefSeq" id="XP_012335673.1">
    <property type="nucleotide sequence ID" value="XM_012480250.1"/>
</dbReference>
<dbReference type="GO" id="GO:0004663">
    <property type="term" value="F:Rab geranylgeranyltransferase activity"/>
    <property type="evidence" value="ECO:0007669"/>
    <property type="project" value="UniProtKB-UniRule"/>
</dbReference>
<protein>
    <recommendedName>
        <fullName evidence="6">Geranylgeranyl transferase type-2 subunit alpha</fullName>
        <ecNumber evidence="6">2.5.1.60</ecNumber>
    </recommendedName>
    <alternativeName>
        <fullName evidence="6">Geranylgeranyl transferase type II subunit alpha</fullName>
    </alternativeName>
</protein>
<dbReference type="AlphaFoldDB" id="A0A0D9QL01"/>
<dbReference type="GeneID" id="24267939"/>
<dbReference type="Gene3D" id="1.25.40.120">
    <property type="entry name" value="Protein prenylyltransferase"/>
    <property type="match status" value="2"/>
</dbReference>
<evidence type="ECO:0000256" key="4">
    <source>
        <dbReference type="ARBA" id="ARBA00022737"/>
    </source>
</evidence>
<gene>
    <name evidence="8" type="ORF">AK88_02625</name>
</gene>
<dbReference type="Gene3D" id="3.80.10.10">
    <property type="entry name" value="Ribonuclease Inhibitor"/>
    <property type="match status" value="1"/>
</dbReference>
<dbReference type="InterPro" id="IPR032675">
    <property type="entry name" value="LRR_dom_sf"/>
</dbReference>
<evidence type="ECO:0000256" key="1">
    <source>
        <dbReference type="ARBA" id="ARBA00006734"/>
    </source>
</evidence>
<evidence type="ECO:0000256" key="3">
    <source>
        <dbReference type="ARBA" id="ARBA00022679"/>
    </source>
</evidence>
<sequence length="699" mass="82462">MHGRKSSNSKEDKAKLEKVKELVHLGNNLIKKKNEKTYDKKYIESTSVILRKCPYLETLWNFRKEYFEFVQNVGTPVGDVGKGDEEADCAKHPPSEDLKTLMKNENTMVEEIVSKFNKCNELWFHKLWIIKFCLKNDLMDFSDLMNELEFCKSALYRDDRNYHCWNYRSYIIACVHIYLKSGKHGKAQNGEAQIAKGSSDERDPASTQHGNQFDVHKSNYELSKTLIERNFSNFSAWFLKYTIHESLISTENELDLIKNAIFTDPFDQSLWEFYRWFLFQKGNDKEEIFFTLLQNNCVYFFFQNLVMANLSKSKCYDENGKEITGEWGQHFVPPNNPQDSFESYVYFFKITDKHILLSDQPTCLKFCIFYYKYNLYEPEEVHYEKNVLSDLMVCHDFLREENKYEHNIVYLIDFRKFSQNEHFKILLDYDTLSRGDAKMDSKSSCLNTFTPLYKYINRSNILLNTAKHINFASLNLELENINELLLLERNCKFALFTKLEILRRLEQFDELFHLLELLKLVDSIRVEYYKDLETELRIQKKIHEYYEDSEMGDKGALDLSGLNIDSITYPFMIEAFFIPSINLSSNLISESYNGKCTINFLYNLKELNLNHNKIKSLVVLMKNLYNLKLLEKLDVSSNALANLDEDLDNYSFVLLPNLKQINISDSNLSALLNQRYKHKSVLNTYNVMQDGWRVILSKG</sequence>
<keyword evidence="4" id="KW-0677">Repeat</keyword>
<dbReference type="Pfam" id="PF01239">
    <property type="entry name" value="PPTA"/>
    <property type="match status" value="2"/>
</dbReference>
<comment type="catalytic activity">
    <reaction evidence="5 6">
        <text>geranylgeranyl diphosphate + L-cysteinyl-[protein] = S-geranylgeranyl-L-cysteinyl-[protein] + diphosphate</text>
        <dbReference type="Rhea" id="RHEA:21240"/>
        <dbReference type="Rhea" id="RHEA-COMP:10131"/>
        <dbReference type="Rhea" id="RHEA-COMP:11537"/>
        <dbReference type="ChEBI" id="CHEBI:29950"/>
        <dbReference type="ChEBI" id="CHEBI:33019"/>
        <dbReference type="ChEBI" id="CHEBI:57533"/>
        <dbReference type="ChEBI" id="CHEBI:86021"/>
        <dbReference type="EC" id="2.5.1.60"/>
    </reaction>
</comment>
<comment type="similarity">
    <text evidence="1 6">Belongs to the protein prenyltransferase subunit alpha family.</text>
</comment>
<dbReference type="PANTHER" id="PTHR11129">
    <property type="entry name" value="PROTEIN FARNESYLTRANSFERASE ALPHA SUBUNIT/RAB GERANYLGERANYL TRANSFERASE ALPHA SUBUNIT"/>
    <property type="match status" value="1"/>
</dbReference>
<keyword evidence="9" id="KW-1185">Reference proteome</keyword>
<dbReference type="PANTHER" id="PTHR11129:SF2">
    <property type="entry name" value="GERANYLGERANYL TRANSFERASE TYPE-2 SUBUNIT ALPHA"/>
    <property type="match status" value="1"/>
</dbReference>
<reference evidence="8 9" key="1">
    <citation type="submission" date="2014-03" db="EMBL/GenBank/DDBJ databases">
        <title>The Genome Sequence of Plasmodium fragile nilgiri.</title>
        <authorList>
            <consortium name="The Broad Institute Genomics Platform"/>
            <consortium name="The Broad Institute Genome Sequencing Center for Infectious Disease"/>
            <person name="Neafsey D."/>
            <person name="Duraisingh M."/>
            <person name="Young S.K."/>
            <person name="Zeng Q."/>
            <person name="Gargeya S."/>
            <person name="Abouelleil A."/>
            <person name="Alvarado L."/>
            <person name="Chapman S.B."/>
            <person name="Gainer-Dewar J."/>
            <person name="Goldberg J."/>
            <person name="Griggs A."/>
            <person name="Gujja S."/>
            <person name="Hansen M."/>
            <person name="Howarth C."/>
            <person name="Imamovic A."/>
            <person name="Larimer J."/>
            <person name="Pearson M."/>
            <person name="Poon T.W."/>
            <person name="Priest M."/>
            <person name="Roberts A."/>
            <person name="Saif S."/>
            <person name="Shea T."/>
            <person name="Sykes S."/>
            <person name="Wortman J."/>
            <person name="Nusbaum C."/>
            <person name="Birren B."/>
        </authorList>
    </citation>
    <scope>NUCLEOTIDE SEQUENCE [LARGE SCALE GENOMIC DNA]</scope>
    <source>
        <strain evidence="9">nilgiri</strain>
    </source>
</reference>
<dbReference type="OrthoDB" id="1658at2759"/>
<dbReference type="Proteomes" id="UP000054561">
    <property type="component" value="Unassembled WGS sequence"/>
</dbReference>
<feature type="region of interest" description="Disordered" evidence="7">
    <location>
        <begin position="190"/>
        <end position="212"/>
    </location>
</feature>
<evidence type="ECO:0000256" key="7">
    <source>
        <dbReference type="SAM" id="MobiDB-lite"/>
    </source>
</evidence>
<comment type="function">
    <text evidence="6">Catalyzes the transfer of a geranyl-geranyl moiety from geranyl-geranyl pyrophosphate to cysteines occuring in specific C-terminal amino acid sequences.</text>
</comment>
<dbReference type="VEuPathDB" id="PlasmoDB:AK88_02625"/>
<evidence type="ECO:0000256" key="5">
    <source>
        <dbReference type="ARBA" id="ARBA00047658"/>
    </source>
</evidence>
<dbReference type="InterPro" id="IPR001611">
    <property type="entry name" value="Leu-rich_rpt"/>
</dbReference>